<name>A0A1P8Q2F0_9LACO</name>
<reference evidence="2" key="1">
    <citation type="submission" date="2016-12" db="EMBL/GenBank/DDBJ databases">
        <authorList>
            <person name="Jung M.Y."/>
            <person name="Lee S.H."/>
        </authorList>
    </citation>
    <scope>NUCLEOTIDE SEQUENCE [LARGE SCALE GENOMIC DNA]</scope>
    <source>
        <strain evidence="2">WiKim39</strain>
    </source>
</reference>
<evidence type="ECO:0000313" key="2">
    <source>
        <dbReference type="Proteomes" id="UP000187499"/>
    </source>
</evidence>
<dbReference type="KEGG" id="lalw:BTM29_05090"/>
<sequence>MFKTSEALFCDRFNSCSSLIISSDRSNYLDAIAFFKYSLSAIMEEVENPFIPKTNHPFKSHIHIKFP</sequence>
<evidence type="ECO:0000313" key="1">
    <source>
        <dbReference type="EMBL" id="APX71969.1"/>
    </source>
</evidence>
<dbReference type="AlphaFoldDB" id="A0A1P8Q2F0"/>
<dbReference type="Proteomes" id="UP000187499">
    <property type="component" value="Chromosome"/>
</dbReference>
<proteinExistence type="predicted"/>
<gene>
    <name evidence="1" type="ORF">BTM29_05090</name>
</gene>
<accession>A0A1P8Q2F0</accession>
<organism evidence="1 2">
    <name type="scientific">Companilactobacillus allii</name>
    <dbReference type="NCBI Taxonomy" id="1847728"/>
    <lineage>
        <taxon>Bacteria</taxon>
        <taxon>Bacillati</taxon>
        <taxon>Bacillota</taxon>
        <taxon>Bacilli</taxon>
        <taxon>Lactobacillales</taxon>
        <taxon>Lactobacillaceae</taxon>
        <taxon>Companilactobacillus</taxon>
    </lineage>
</organism>
<keyword evidence="2" id="KW-1185">Reference proteome</keyword>
<protein>
    <submittedName>
        <fullName evidence="1">Uncharacterized protein</fullName>
    </submittedName>
</protein>
<dbReference type="EMBL" id="CP019323">
    <property type="protein sequence ID" value="APX71969.1"/>
    <property type="molecule type" value="Genomic_DNA"/>
</dbReference>